<organism evidence="1 2">
    <name type="scientific">Niastella vici</name>
    <dbReference type="NCBI Taxonomy" id="1703345"/>
    <lineage>
        <taxon>Bacteria</taxon>
        <taxon>Pseudomonadati</taxon>
        <taxon>Bacteroidota</taxon>
        <taxon>Chitinophagia</taxon>
        <taxon>Chitinophagales</taxon>
        <taxon>Chitinophagaceae</taxon>
        <taxon>Niastella</taxon>
    </lineage>
</organism>
<protein>
    <recommendedName>
        <fullName evidence="3">DUF1800 domain-containing protein</fullName>
    </recommendedName>
</protein>
<dbReference type="Pfam" id="PF08811">
    <property type="entry name" value="DUF1800"/>
    <property type="match status" value="1"/>
</dbReference>
<gene>
    <name evidence="1" type="ORF">A3860_15935</name>
</gene>
<dbReference type="EMBL" id="LVYD01000013">
    <property type="protein sequence ID" value="OQP66072.1"/>
    <property type="molecule type" value="Genomic_DNA"/>
</dbReference>
<reference evidence="1 2" key="1">
    <citation type="submission" date="2016-03" db="EMBL/GenBank/DDBJ databases">
        <title>Niastella vici sp. nov., isolated from farmland soil.</title>
        <authorList>
            <person name="Chen L."/>
            <person name="Wang D."/>
            <person name="Yang S."/>
            <person name="Wang G."/>
        </authorList>
    </citation>
    <scope>NUCLEOTIDE SEQUENCE [LARGE SCALE GENOMIC DNA]</scope>
    <source>
        <strain evidence="1 2">DJ57</strain>
    </source>
</reference>
<evidence type="ECO:0000313" key="1">
    <source>
        <dbReference type="EMBL" id="OQP66072.1"/>
    </source>
</evidence>
<dbReference type="AlphaFoldDB" id="A0A1V9G678"/>
<dbReference type="OrthoDB" id="9772295at2"/>
<proteinExistence type="predicted"/>
<dbReference type="InterPro" id="IPR014917">
    <property type="entry name" value="DUF1800"/>
</dbReference>
<sequence length="482" mass="55258">MIVTPQLKNQHLLWRAGFGPMAEEFQQLATASHKSYVNSLFKASAKGPDMIDVADNAIKGLVMGIQEAGMRKRDEDEMQRRKLRQQSRENIKSLNLTWLNQMVNSEQQLREKMALFWHGHFACRNLNILYQQQLLDIIRQNALGNFGDLLREVSKSASMINFLNNNQNKKGHPNENFAREVMELFTMGRGNYTENDIKEAARAFTGWGATMSGEFAFRKFQHDDGTKTVLGKTGNFDGDDVLNILLQHKQTATYITRKIYRYFVNDVPDEGHVTWLADRFYQSHYDIKELMTDIFTSDWFYDAQNIGCRIKSPVELIVGIRRALPMKLENEQVQLLLQRILGQILFYPPNVAGWPGGKNWIDSSSLMFRLRIPQLIFDNDEVALKPKDDDDQMMGMMDVNKKGMGKKGGQVISAAVDWETYLKKFEKVPREKLLSSISGILIQGAPPVDEKILNKYVDASSRESYIKTATIQLMSSPEYQLC</sequence>
<accession>A0A1V9G678</accession>
<evidence type="ECO:0000313" key="2">
    <source>
        <dbReference type="Proteomes" id="UP000192796"/>
    </source>
</evidence>
<keyword evidence="2" id="KW-1185">Reference proteome</keyword>
<dbReference type="Proteomes" id="UP000192796">
    <property type="component" value="Unassembled WGS sequence"/>
</dbReference>
<evidence type="ECO:0008006" key="3">
    <source>
        <dbReference type="Google" id="ProtNLM"/>
    </source>
</evidence>
<dbReference type="STRING" id="1703345.A3860_15935"/>
<dbReference type="RefSeq" id="WP_081145916.1">
    <property type="nucleotide sequence ID" value="NZ_LVYD01000013.1"/>
</dbReference>
<name>A0A1V9G678_9BACT</name>
<comment type="caution">
    <text evidence="1">The sequence shown here is derived from an EMBL/GenBank/DDBJ whole genome shotgun (WGS) entry which is preliminary data.</text>
</comment>